<proteinExistence type="predicted"/>
<name>A0A5E7J4M9_PSEFL</name>
<feature type="region of interest" description="Disordered" evidence="1">
    <location>
        <begin position="66"/>
        <end position="87"/>
    </location>
</feature>
<protein>
    <submittedName>
        <fullName evidence="2">Uncharacterized protein</fullName>
    </submittedName>
</protein>
<evidence type="ECO:0000313" key="2">
    <source>
        <dbReference type="EMBL" id="VVO82087.1"/>
    </source>
</evidence>
<dbReference type="Proteomes" id="UP000375525">
    <property type="component" value="Unassembled WGS sequence"/>
</dbReference>
<sequence>MKFWLGMAQINQGGLQLCCTQLALTGNECRCIIVSGEQQFTVEGRGGHQTSAITTGRSALSRKIEGIEGMGGTRPEGGKNYWSDQPL</sequence>
<accession>A0A5E7J4M9</accession>
<reference evidence="2 3" key="1">
    <citation type="submission" date="2019-09" db="EMBL/GenBank/DDBJ databases">
        <authorList>
            <person name="Chandra G."/>
            <person name="Truman W A."/>
        </authorList>
    </citation>
    <scope>NUCLEOTIDE SEQUENCE [LARGE SCALE GENOMIC DNA]</scope>
    <source>
        <strain evidence="2">PS880</strain>
    </source>
</reference>
<dbReference type="AlphaFoldDB" id="A0A5E7J4M9"/>
<evidence type="ECO:0000313" key="3">
    <source>
        <dbReference type="Proteomes" id="UP000375525"/>
    </source>
</evidence>
<dbReference type="EMBL" id="CABVIH010000008">
    <property type="protein sequence ID" value="VVO82087.1"/>
    <property type="molecule type" value="Genomic_DNA"/>
</dbReference>
<gene>
    <name evidence="2" type="ORF">PS880_01856</name>
</gene>
<organism evidence="2 3">
    <name type="scientific">Pseudomonas fluorescens</name>
    <dbReference type="NCBI Taxonomy" id="294"/>
    <lineage>
        <taxon>Bacteria</taxon>
        <taxon>Pseudomonadati</taxon>
        <taxon>Pseudomonadota</taxon>
        <taxon>Gammaproteobacteria</taxon>
        <taxon>Pseudomonadales</taxon>
        <taxon>Pseudomonadaceae</taxon>
        <taxon>Pseudomonas</taxon>
    </lineage>
</organism>
<evidence type="ECO:0000256" key="1">
    <source>
        <dbReference type="SAM" id="MobiDB-lite"/>
    </source>
</evidence>